<keyword evidence="3" id="KW-1185">Reference proteome</keyword>
<organism evidence="2 3">
    <name type="scientific">Cucurbitaria berberidis CBS 394.84</name>
    <dbReference type="NCBI Taxonomy" id="1168544"/>
    <lineage>
        <taxon>Eukaryota</taxon>
        <taxon>Fungi</taxon>
        <taxon>Dikarya</taxon>
        <taxon>Ascomycota</taxon>
        <taxon>Pezizomycotina</taxon>
        <taxon>Dothideomycetes</taxon>
        <taxon>Pleosporomycetidae</taxon>
        <taxon>Pleosporales</taxon>
        <taxon>Pleosporineae</taxon>
        <taxon>Cucurbitariaceae</taxon>
        <taxon>Cucurbitaria</taxon>
    </lineage>
</organism>
<dbReference type="OrthoDB" id="3672587at2759"/>
<dbReference type="Proteomes" id="UP000800039">
    <property type="component" value="Unassembled WGS sequence"/>
</dbReference>
<name>A0A9P4L498_9PLEO</name>
<dbReference type="GeneID" id="63854632"/>
<evidence type="ECO:0000313" key="3">
    <source>
        <dbReference type="Proteomes" id="UP000800039"/>
    </source>
</evidence>
<proteinExistence type="predicted"/>
<keyword evidence="1" id="KW-0732">Signal</keyword>
<feature type="chain" id="PRO_5040360607" evidence="1">
    <location>
        <begin position="20"/>
        <end position="121"/>
    </location>
</feature>
<sequence length="121" mass="13552">MLLNIILTTLLSALPSTLSAPTSDFNYQCGYVFTKPNANVHAGLSAFNSCTDFFYNSTISDYQDAYAYKLFGGCKCGFYVGWEECVSKVGGPFQEGPTRGEYWEVVNFAEPKPKWYNCFQV</sequence>
<dbReference type="RefSeq" id="XP_040783650.1">
    <property type="nucleotide sequence ID" value="XM_040937382.1"/>
</dbReference>
<dbReference type="EMBL" id="ML976619">
    <property type="protein sequence ID" value="KAF1841087.1"/>
    <property type="molecule type" value="Genomic_DNA"/>
</dbReference>
<reference evidence="2" key="1">
    <citation type="submission" date="2020-01" db="EMBL/GenBank/DDBJ databases">
        <authorList>
            <consortium name="DOE Joint Genome Institute"/>
            <person name="Haridas S."/>
            <person name="Albert R."/>
            <person name="Binder M."/>
            <person name="Bloem J."/>
            <person name="Labutti K."/>
            <person name="Salamov A."/>
            <person name="Andreopoulos B."/>
            <person name="Baker S.E."/>
            <person name="Barry K."/>
            <person name="Bills G."/>
            <person name="Bluhm B.H."/>
            <person name="Cannon C."/>
            <person name="Castanera R."/>
            <person name="Culley D.E."/>
            <person name="Daum C."/>
            <person name="Ezra D."/>
            <person name="Gonzalez J.B."/>
            <person name="Henrissat B."/>
            <person name="Kuo A."/>
            <person name="Liang C."/>
            <person name="Lipzen A."/>
            <person name="Lutzoni F."/>
            <person name="Magnuson J."/>
            <person name="Mondo S."/>
            <person name="Nolan M."/>
            <person name="Ohm R."/>
            <person name="Pangilinan J."/>
            <person name="Park H.-J."/>
            <person name="Ramirez L."/>
            <person name="Alfaro M."/>
            <person name="Sun H."/>
            <person name="Tritt A."/>
            <person name="Yoshinaga Y."/>
            <person name="Zwiers L.-H."/>
            <person name="Turgeon B.G."/>
            <person name="Goodwin S.B."/>
            <person name="Spatafora J.W."/>
            <person name="Crous P.W."/>
            <person name="Grigoriev I.V."/>
        </authorList>
    </citation>
    <scope>NUCLEOTIDE SEQUENCE</scope>
    <source>
        <strain evidence="2">CBS 394.84</strain>
    </source>
</reference>
<comment type="caution">
    <text evidence="2">The sequence shown here is derived from an EMBL/GenBank/DDBJ whole genome shotgun (WGS) entry which is preliminary data.</text>
</comment>
<protein>
    <submittedName>
        <fullName evidence="2">Uncharacterized protein</fullName>
    </submittedName>
</protein>
<evidence type="ECO:0000313" key="2">
    <source>
        <dbReference type="EMBL" id="KAF1841087.1"/>
    </source>
</evidence>
<accession>A0A9P4L498</accession>
<evidence type="ECO:0000256" key="1">
    <source>
        <dbReference type="SAM" id="SignalP"/>
    </source>
</evidence>
<gene>
    <name evidence="2" type="ORF">K460DRAFT_410479</name>
</gene>
<feature type="signal peptide" evidence="1">
    <location>
        <begin position="1"/>
        <end position="19"/>
    </location>
</feature>
<dbReference type="AlphaFoldDB" id="A0A9P4L498"/>